<keyword evidence="3" id="KW-1185">Reference proteome</keyword>
<name>A0ABV9B519_9ACTN</name>
<comment type="caution">
    <text evidence="2">The sequence shown here is derived from an EMBL/GenBank/DDBJ whole genome shotgun (WGS) entry which is preliminary data.</text>
</comment>
<accession>A0ABV9B519</accession>
<organism evidence="2 3">
    <name type="scientific">Streptomyces vulcanius</name>
    <dbReference type="NCBI Taxonomy" id="1441876"/>
    <lineage>
        <taxon>Bacteria</taxon>
        <taxon>Bacillati</taxon>
        <taxon>Actinomycetota</taxon>
        <taxon>Actinomycetes</taxon>
        <taxon>Kitasatosporales</taxon>
        <taxon>Streptomycetaceae</taxon>
        <taxon>Streptomyces</taxon>
    </lineage>
</organism>
<protein>
    <submittedName>
        <fullName evidence="2">Uncharacterized protein</fullName>
    </submittedName>
</protein>
<dbReference type="Proteomes" id="UP001595839">
    <property type="component" value="Unassembled WGS sequence"/>
</dbReference>
<reference evidence="3" key="1">
    <citation type="journal article" date="2019" name="Int. J. Syst. Evol. Microbiol.">
        <title>The Global Catalogue of Microorganisms (GCM) 10K type strain sequencing project: providing services to taxonomists for standard genome sequencing and annotation.</title>
        <authorList>
            <consortium name="The Broad Institute Genomics Platform"/>
            <consortium name="The Broad Institute Genome Sequencing Center for Infectious Disease"/>
            <person name="Wu L."/>
            <person name="Ma J."/>
        </authorList>
    </citation>
    <scope>NUCLEOTIDE SEQUENCE [LARGE SCALE GENOMIC DNA]</scope>
    <source>
        <strain evidence="3">CGMCC 4.7177</strain>
    </source>
</reference>
<proteinExistence type="predicted"/>
<dbReference type="RefSeq" id="WP_381183692.1">
    <property type="nucleotide sequence ID" value="NZ_JBHSFK010000040.1"/>
</dbReference>
<evidence type="ECO:0000256" key="1">
    <source>
        <dbReference type="SAM" id="MobiDB-lite"/>
    </source>
</evidence>
<sequence>MTITSAMPTARKRLTRTRTKQVSSLPAIVVSKLLPIDIDLLPGTESLVCPNCRTWCPITGHDGHNPKLVPHHTGRAGTAEPRRCIGSNRRVKLDLTIAEWRELLADAITETSSRRPTNVLRKPKISPVPAIVHITAPDLDASGTLRLFRAHCEQCEVCQESGHAHCAEGSPLARLYLYKLRNAPGRATAVQEEEEPGDGRALWLLREMKWASTETAVRETDTRRAELPAGDAPLGSPLVPLTTLRPKRSER</sequence>
<feature type="compositionally biased region" description="Basic and acidic residues" evidence="1">
    <location>
        <begin position="216"/>
        <end position="226"/>
    </location>
</feature>
<evidence type="ECO:0000313" key="3">
    <source>
        <dbReference type="Proteomes" id="UP001595839"/>
    </source>
</evidence>
<gene>
    <name evidence="2" type="ORF">ACFPIH_42890</name>
</gene>
<dbReference type="EMBL" id="JBHSFK010000040">
    <property type="protein sequence ID" value="MFC4506120.1"/>
    <property type="molecule type" value="Genomic_DNA"/>
</dbReference>
<feature type="region of interest" description="Disordered" evidence="1">
    <location>
        <begin position="214"/>
        <end position="251"/>
    </location>
</feature>
<evidence type="ECO:0000313" key="2">
    <source>
        <dbReference type="EMBL" id="MFC4506120.1"/>
    </source>
</evidence>